<sequence length="111" mass="12025">MAAGYVVLANAEGTDCALLTLEGEMVAPFGSIGRLYSSTDELTGQPYFWKSTDENPGEVLLLDEDGRVLVTSGALYGGLLQTGRYGEDCYGYLRPDGAWVFRYVRKGDGNI</sequence>
<organism evidence="1 2">
    <name type="scientific">Intestinimonas massiliensis</name>
    <name type="common">ex Afouda et al. 2020</name>
    <dbReference type="NCBI Taxonomy" id="1673721"/>
    <lineage>
        <taxon>Bacteria</taxon>
        <taxon>Bacillati</taxon>
        <taxon>Bacillota</taxon>
        <taxon>Clostridia</taxon>
        <taxon>Eubacteriales</taxon>
        <taxon>Intestinimonas</taxon>
    </lineage>
</organism>
<reference evidence="1" key="1">
    <citation type="submission" date="2022-06" db="EMBL/GenBank/DDBJ databases">
        <title>Isolation of gut microbiota from human fecal samples.</title>
        <authorList>
            <person name="Pamer E.G."/>
            <person name="Barat B."/>
            <person name="Waligurski E."/>
            <person name="Medina S."/>
            <person name="Paddock L."/>
            <person name="Mostad J."/>
        </authorList>
    </citation>
    <scope>NUCLEOTIDE SEQUENCE</scope>
    <source>
        <strain evidence="1">DFI.9.91</strain>
    </source>
</reference>
<dbReference type="EMBL" id="JANFYS010000007">
    <property type="protein sequence ID" value="MCQ4769746.1"/>
    <property type="molecule type" value="Genomic_DNA"/>
</dbReference>
<gene>
    <name evidence="1" type="ORF">NE579_04580</name>
</gene>
<evidence type="ECO:0000313" key="1">
    <source>
        <dbReference type="EMBL" id="MCQ4769746.1"/>
    </source>
</evidence>
<protein>
    <submittedName>
        <fullName evidence="1">Uncharacterized protein</fullName>
    </submittedName>
</protein>
<dbReference type="AlphaFoldDB" id="A0AAW5JI59"/>
<evidence type="ECO:0000313" key="2">
    <source>
        <dbReference type="Proteomes" id="UP001204562"/>
    </source>
</evidence>
<accession>A0AAW5JI59</accession>
<name>A0AAW5JI59_9FIRM</name>
<proteinExistence type="predicted"/>
<dbReference type="Proteomes" id="UP001204562">
    <property type="component" value="Unassembled WGS sequence"/>
</dbReference>
<comment type="caution">
    <text evidence="1">The sequence shown here is derived from an EMBL/GenBank/DDBJ whole genome shotgun (WGS) entry which is preliminary data.</text>
</comment>